<organism evidence="2 3">
    <name type="scientific">Herminiimonas arsenicoxydans</name>
    <dbReference type="NCBI Taxonomy" id="204773"/>
    <lineage>
        <taxon>Bacteria</taxon>
        <taxon>Pseudomonadati</taxon>
        <taxon>Pseudomonadota</taxon>
        <taxon>Betaproteobacteria</taxon>
        <taxon>Burkholderiales</taxon>
        <taxon>Oxalobacteraceae</taxon>
        <taxon>Herminiimonas</taxon>
    </lineage>
</organism>
<accession>A4G1A2</accession>
<dbReference type="KEGG" id="har:HEAR0053"/>
<evidence type="ECO:0000313" key="2">
    <source>
        <dbReference type="EMBL" id="CAL60289.1"/>
    </source>
</evidence>
<protein>
    <submittedName>
        <fullName evidence="2">Uncharacterized protein</fullName>
    </submittedName>
</protein>
<dbReference type="AlphaFoldDB" id="A4G1A2"/>
<name>A4G1A2_HERAR</name>
<dbReference type="Proteomes" id="UP000006697">
    <property type="component" value="Chromosome"/>
</dbReference>
<keyword evidence="1" id="KW-0812">Transmembrane</keyword>
<gene>
    <name evidence="2" type="ordered locus">HEAR0053</name>
</gene>
<keyword evidence="1" id="KW-1133">Transmembrane helix</keyword>
<keyword evidence="1" id="KW-0472">Membrane</keyword>
<dbReference type="EMBL" id="CU207211">
    <property type="protein sequence ID" value="CAL60289.1"/>
    <property type="molecule type" value="Genomic_DNA"/>
</dbReference>
<reference evidence="2 3" key="1">
    <citation type="journal article" date="2007" name="PLoS Genet.">
        <title>A tale of two oxidation states: bacterial colonization of arsenic-rich environments.</title>
        <authorList>
            <person name="Muller D."/>
            <person name="Medigue C."/>
            <person name="Koechler S."/>
            <person name="Barbe V."/>
            <person name="Barakat M."/>
            <person name="Talla E."/>
            <person name="Bonnefoy V."/>
            <person name="Krin E."/>
            <person name="Arsene-Ploetze F."/>
            <person name="Carapito C."/>
            <person name="Chandler M."/>
            <person name="Cournoyer B."/>
            <person name="Cruveiller S."/>
            <person name="Dossat C."/>
            <person name="Duval S."/>
            <person name="Heymann M."/>
            <person name="Leize E."/>
            <person name="Lieutaud A."/>
            <person name="Lievremont D."/>
            <person name="Makita Y."/>
            <person name="Mangenot S."/>
            <person name="Nitschke W."/>
            <person name="Ortet P."/>
            <person name="Perdrial N."/>
            <person name="Schoepp B."/>
            <person name="Siguier N."/>
            <person name="Simeonova D.D."/>
            <person name="Rouy Z."/>
            <person name="Segurens B."/>
            <person name="Turlin E."/>
            <person name="Vallenet D."/>
            <person name="Van Dorsselaer A."/>
            <person name="Weiss S."/>
            <person name="Weissenbach J."/>
            <person name="Lett M.C."/>
            <person name="Danchin A."/>
            <person name="Bertin P.N."/>
        </authorList>
    </citation>
    <scope>NUCLEOTIDE SEQUENCE [LARGE SCALE GENOMIC DNA]</scope>
    <source>
        <strain evidence="3">ULPAs1</strain>
    </source>
</reference>
<dbReference type="OrthoDB" id="8777498at2"/>
<sequence length="92" mass="10021">MFSGQSFEEILKKKNVRLLLAAICIYLALAGAHQLLTGIDQVDWLRGGGNLLIWGGFAVLNAMQAYGRKQPGINIPINIGVVLVIASWIVKM</sequence>
<dbReference type="HOGENOM" id="CLU_186779_0_0_4"/>
<dbReference type="eggNOG" id="ENOG5031ARQ">
    <property type="taxonomic scope" value="Bacteria"/>
</dbReference>
<dbReference type="STRING" id="204773.HEAR0053"/>
<keyword evidence="3" id="KW-1185">Reference proteome</keyword>
<evidence type="ECO:0000313" key="3">
    <source>
        <dbReference type="Proteomes" id="UP000006697"/>
    </source>
</evidence>
<evidence type="ECO:0000256" key="1">
    <source>
        <dbReference type="SAM" id="Phobius"/>
    </source>
</evidence>
<feature type="transmembrane region" description="Helical" evidence="1">
    <location>
        <begin position="72"/>
        <end position="90"/>
    </location>
</feature>
<feature type="transmembrane region" description="Helical" evidence="1">
    <location>
        <begin position="44"/>
        <end position="60"/>
    </location>
</feature>
<proteinExistence type="predicted"/>